<evidence type="ECO:0000259" key="5">
    <source>
        <dbReference type="Pfam" id="PF13476"/>
    </source>
</evidence>
<dbReference type="SUPFAM" id="SSF52540">
    <property type="entry name" value="P-loop containing nucleoside triphosphate hydrolases"/>
    <property type="match status" value="1"/>
</dbReference>
<dbReference type="RefSeq" id="WP_134369726.1">
    <property type="nucleotide sequence ID" value="NZ_SOGN01000035.1"/>
</dbReference>
<evidence type="ECO:0000256" key="3">
    <source>
        <dbReference type="ARBA" id="ARBA00013368"/>
    </source>
</evidence>
<reference evidence="6 7" key="1">
    <citation type="submission" date="2019-03" db="EMBL/GenBank/DDBJ databases">
        <title>Genomics of glacier-inhabiting Cryobacterium strains.</title>
        <authorList>
            <person name="Liu Q."/>
            <person name="Xin Y.-H."/>
        </authorList>
    </citation>
    <scope>NUCLEOTIDE SEQUENCE [LARGE SCALE GENOMIC DNA]</scope>
    <source>
        <strain evidence="6 7">TMT2-48-2</strain>
    </source>
</reference>
<gene>
    <name evidence="6" type="ORF">E3T23_07405</name>
</gene>
<dbReference type="PANTHER" id="PTHR32114:SF2">
    <property type="entry name" value="ABC TRANSPORTER ABCH.3"/>
    <property type="match status" value="1"/>
</dbReference>
<dbReference type="InterPro" id="IPR038729">
    <property type="entry name" value="Rad50/SbcC_AAA"/>
</dbReference>
<dbReference type="GO" id="GO:0016887">
    <property type="term" value="F:ATP hydrolysis activity"/>
    <property type="evidence" value="ECO:0007669"/>
    <property type="project" value="InterPro"/>
</dbReference>
<evidence type="ECO:0000256" key="2">
    <source>
        <dbReference type="ARBA" id="ARBA00011322"/>
    </source>
</evidence>
<comment type="similarity">
    <text evidence="1">Belongs to the SMC family. SbcC subfamily.</text>
</comment>
<dbReference type="Gene3D" id="3.40.50.300">
    <property type="entry name" value="P-loop containing nucleotide triphosphate hydrolases"/>
    <property type="match status" value="2"/>
</dbReference>
<dbReference type="Pfam" id="PF13558">
    <property type="entry name" value="SbcC_Walker_B"/>
    <property type="match status" value="1"/>
</dbReference>
<evidence type="ECO:0000313" key="7">
    <source>
        <dbReference type="Proteomes" id="UP000298433"/>
    </source>
</evidence>
<dbReference type="OrthoDB" id="9795626at2"/>
<organism evidence="6 7">
    <name type="scientific">Cryobacterium cheniae</name>
    <dbReference type="NCBI Taxonomy" id="1259262"/>
    <lineage>
        <taxon>Bacteria</taxon>
        <taxon>Bacillati</taxon>
        <taxon>Actinomycetota</taxon>
        <taxon>Actinomycetes</taxon>
        <taxon>Micrococcales</taxon>
        <taxon>Microbacteriaceae</taxon>
        <taxon>Cryobacterium</taxon>
    </lineage>
</organism>
<dbReference type="AlphaFoldDB" id="A0A4R8XS26"/>
<comment type="subunit">
    <text evidence="2">Heterodimer of SbcC and SbcD.</text>
</comment>
<name>A0A4R8XS26_9MICO</name>
<feature type="region of interest" description="Disordered" evidence="4">
    <location>
        <begin position="102"/>
        <end position="122"/>
    </location>
</feature>
<feature type="domain" description="Rad50/SbcC-type AAA" evidence="5">
    <location>
        <begin position="5"/>
        <end position="241"/>
    </location>
</feature>
<sequence length="1026" mass="110143">MKIKRLRIAGFGPYKNEQVIDFERFDADGIFLITGKTGAGKSSILDAVCFALYGSVPRYEGTESPLRSDHCEPDDPTFVELEFALDENDYRIYRTPRYEKNKKRGLGTTMSPPDARLDIRDLPDGRDLQCGRDLPGGRDLADVHGARSAPGAEGWRSVATRPVDVGHELSRILPLKQDQFLQVILLAQNRFQRFLLAKTDDRRGVLRTLFGSARFEQLELGLIQRRKVLDDELDSVRQRLAGLAATASRQLQRENLPGNEAADGHGTRDRAWFAAALAELEELFAEAAEGAERATSVLNLATVKVQAQDDLRGRQDRRNEARSALAVLDARQEAVALDREAVLAANRASRVWPALRTRREAEDALDQALAGELRARDAWREYQDDPNLVETADRLTAVTDDLLGQLGSLNDVRDAERLLPGIAVGIVTLQDELARHAASVQQTQALLQELPERLEEVEADLAAALLAAAREPEARARTERLLVAQAAADQVRLLDAVLAEAHLSDAVAAGENAAAAVHYQALVDRRLAGHAVELASSLVPGEPCEVCGSTVHPAPATGDDEPVTEADIASARKRLKQGQARLEQTHAATGTVATDLAEARARAGERSIAEIAGETTASDAALAEAVSAGVRATALGLDKSRVRVELDEAGRALADLCSVRDEAAAGLAERRSARQAIDDRVAAQRGDFASVGFRVDRLQAELASARALDEALDHSRERRSLRNAADASVQAQLAREGFADEHAATAAHQDDADVLQLEELIRGHDDSRAAARSVLAEPALTGLPAGLIDVGLARDTLVIAAAARDAALAARGSLGERVVVMTGLVTDARVHFDAGEELLATQTQVRELAAAVHGDEPNTKRMRLETYVLAAQLEQIIAAANNRLRTMTGGRYTLEHDDSVQFRGGQSGLGLMIRDAHTGRARPTQSLSGGETFLASLALALGLAEIVSNQAGGIALDTLFVDEGFGSLDSATLETAMSTLDGLRAGGRTIGLISHVDSMKEQIPAKLVITVTDQGFSEIGEVPVSV</sequence>
<protein>
    <recommendedName>
        <fullName evidence="3">Nuclease SbcCD subunit C</fullName>
    </recommendedName>
</protein>
<comment type="caution">
    <text evidence="6">The sequence shown here is derived from an EMBL/GenBank/DDBJ whole genome shotgun (WGS) entry which is preliminary data.</text>
</comment>
<dbReference type="InterPro" id="IPR027417">
    <property type="entry name" value="P-loop_NTPase"/>
</dbReference>
<dbReference type="GO" id="GO:0006302">
    <property type="term" value="P:double-strand break repair"/>
    <property type="evidence" value="ECO:0007669"/>
    <property type="project" value="InterPro"/>
</dbReference>
<evidence type="ECO:0000256" key="4">
    <source>
        <dbReference type="SAM" id="MobiDB-lite"/>
    </source>
</evidence>
<proteinExistence type="inferred from homology"/>
<dbReference type="PANTHER" id="PTHR32114">
    <property type="entry name" value="ABC TRANSPORTER ABCH.3"/>
    <property type="match status" value="1"/>
</dbReference>
<evidence type="ECO:0000256" key="1">
    <source>
        <dbReference type="ARBA" id="ARBA00006930"/>
    </source>
</evidence>
<accession>A0A4R8XS26</accession>
<dbReference type="Pfam" id="PF13476">
    <property type="entry name" value="AAA_23"/>
    <property type="match status" value="1"/>
</dbReference>
<dbReference type="EMBL" id="SOGN01000035">
    <property type="protein sequence ID" value="TFC81296.1"/>
    <property type="molecule type" value="Genomic_DNA"/>
</dbReference>
<dbReference type="Proteomes" id="UP000298433">
    <property type="component" value="Unassembled WGS sequence"/>
</dbReference>
<keyword evidence="7" id="KW-1185">Reference proteome</keyword>
<evidence type="ECO:0000313" key="6">
    <source>
        <dbReference type="EMBL" id="TFC81296.1"/>
    </source>
</evidence>